<feature type="region of interest" description="Disordered" evidence="1">
    <location>
        <begin position="225"/>
        <end position="319"/>
    </location>
</feature>
<feature type="compositionally biased region" description="Basic and acidic residues" evidence="1">
    <location>
        <begin position="350"/>
        <end position="368"/>
    </location>
</feature>
<accession>A0A7T4EFG5</accession>
<feature type="region of interest" description="Disordered" evidence="1">
    <location>
        <begin position="99"/>
        <end position="121"/>
    </location>
</feature>
<reference evidence="3 4" key="1">
    <citation type="submission" date="2020-12" db="EMBL/GenBank/DDBJ databases">
        <title>FDA dAtabase for Regulatory Grade micrObial Sequences (FDA-ARGOS): Supporting development and validation of Infectious Disease Dx tests.</title>
        <authorList>
            <person name="Sproer C."/>
            <person name="Gronow S."/>
            <person name="Severitt S."/>
            <person name="Schroder I."/>
            <person name="Tallon L."/>
            <person name="Sadzewicz L."/>
            <person name="Zhao X."/>
            <person name="Boylan J."/>
            <person name="Ott S."/>
            <person name="Bowen H."/>
            <person name="Vavikolanu K."/>
            <person name="Mehta A."/>
            <person name="Aluvathingal J."/>
            <person name="Nadendla S."/>
            <person name="Lowell S."/>
            <person name="Myers T."/>
            <person name="Yan Y."/>
            <person name="Sichtig H."/>
        </authorList>
    </citation>
    <scope>NUCLEOTIDE SEQUENCE [LARGE SCALE GENOMIC DNA]</scope>
    <source>
        <strain evidence="3 4">FDAARGOS_1053</strain>
    </source>
</reference>
<keyword evidence="2" id="KW-0472">Membrane</keyword>
<sequence>MTDTSAYKDSVDTMTQVAGGLWVPKHSAEEVKEKASRTRGANYGLFRRSTSRLIPRNRRNKEGILSYVFEMLFEAVFFNVAGVAGGWVMEKLRSLFDRSKESDQDAGDAGKEANDVGDTAEDIDTDAAKEILRVTKETNDIVKKLAEQLATTDRDEDPDGYDACVKAGGAIVDATGDCVIKLCTARDEAVEQCLDTFIKSNEGRAGVSGGDTATCAAPNVVEHETGKSASCDPTPAPTCPPSPAGSTPPAAPPAPPAPPAPTATPTTPAGTTPQPPAPTPAPPTQPASTTPPPVETIPATPATPEVTPPPKGTKTNTNSVTVNVNCECDGDEAKNHQQTRRVVPADATEDQSHTQDAHTDEDLGERHEHHSRTHTSTPVNTEPNEEDPQPEDEWPDTENPQPEEHAPQPDGDSAAVTGGILAGLLGLGAGILIAEFLHNNLGDLLAGLTGESPDAPPAPPAAPPAAPPVEPAAATTPAPEPKPAPAQPAPAPAPTPTPVCTTPPPTPAPAPAPAGPAVATGAPTTPGVASSTPPPLRHAGGARKAGGW</sequence>
<evidence type="ECO:0000313" key="4">
    <source>
        <dbReference type="Proteomes" id="UP000596145"/>
    </source>
</evidence>
<feature type="compositionally biased region" description="Pro residues" evidence="1">
    <location>
        <begin position="454"/>
        <end position="470"/>
    </location>
</feature>
<gene>
    <name evidence="3" type="ORF">I6I10_00095</name>
</gene>
<feature type="compositionally biased region" description="Pro residues" evidence="1">
    <location>
        <begin position="234"/>
        <end position="243"/>
    </location>
</feature>
<feature type="transmembrane region" description="Helical" evidence="2">
    <location>
        <begin position="64"/>
        <end position="89"/>
    </location>
</feature>
<feature type="compositionally biased region" description="Basic and acidic residues" evidence="1">
    <location>
        <begin position="99"/>
        <end position="114"/>
    </location>
</feature>
<name>A0A7T4EFG5_9CORY</name>
<feature type="region of interest" description="Disordered" evidence="1">
    <location>
        <begin position="331"/>
        <end position="415"/>
    </location>
</feature>
<protein>
    <submittedName>
        <fullName evidence="3">Uncharacterized protein</fullName>
    </submittedName>
</protein>
<proteinExistence type="predicted"/>
<dbReference type="Proteomes" id="UP000596145">
    <property type="component" value="Chromosome"/>
</dbReference>
<dbReference type="RefSeq" id="WP_084036636.1">
    <property type="nucleotide sequence ID" value="NZ_CP066007.1"/>
</dbReference>
<keyword evidence="2" id="KW-0812">Transmembrane</keyword>
<dbReference type="AlphaFoldDB" id="A0A7T4EFG5"/>
<feature type="compositionally biased region" description="Acidic residues" evidence="1">
    <location>
        <begin position="383"/>
        <end position="396"/>
    </location>
</feature>
<feature type="compositionally biased region" description="Pro residues" evidence="1">
    <location>
        <begin position="249"/>
        <end position="262"/>
    </location>
</feature>
<dbReference type="GeneID" id="92759297"/>
<organism evidence="3 4">
    <name type="scientific">Corynebacterium glucuronolyticum</name>
    <dbReference type="NCBI Taxonomy" id="39791"/>
    <lineage>
        <taxon>Bacteria</taxon>
        <taxon>Bacillati</taxon>
        <taxon>Actinomycetota</taxon>
        <taxon>Actinomycetes</taxon>
        <taxon>Mycobacteriales</taxon>
        <taxon>Corynebacteriaceae</taxon>
        <taxon>Corynebacterium</taxon>
    </lineage>
</organism>
<dbReference type="EMBL" id="CP066007">
    <property type="protein sequence ID" value="QQB46401.1"/>
    <property type="molecule type" value="Genomic_DNA"/>
</dbReference>
<feature type="region of interest" description="Disordered" evidence="1">
    <location>
        <begin position="451"/>
        <end position="548"/>
    </location>
</feature>
<feature type="compositionally biased region" description="Pro residues" evidence="1">
    <location>
        <begin position="273"/>
        <end position="295"/>
    </location>
</feature>
<evidence type="ECO:0000313" key="3">
    <source>
        <dbReference type="EMBL" id="QQB46401.1"/>
    </source>
</evidence>
<evidence type="ECO:0000256" key="2">
    <source>
        <dbReference type="SAM" id="Phobius"/>
    </source>
</evidence>
<feature type="compositionally biased region" description="Low complexity" evidence="1">
    <location>
        <begin position="296"/>
        <end position="305"/>
    </location>
</feature>
<keyword evidence="2" id="KW-1133">Transmembrane helix</keyword>
<feature type="compositionally biased region" description="Low complexity" evidence="1">
    <location>
        <begin position="515"/>
        <end position="529"/>
    </location>
</feature>
<feature type="compositionally biased region" description="Pro residues" evidence="1">
    <location>
        <begin position="478"/>
        <end position="514"/>
    </location>
</feature>
<evidence type="ECO:0000256" key="1">
    <source>
        <dbReference type="SAM" id="MobiDB-lite"/>
    </source>
</evidence>
<feature type="compositionally biased region" description="Low complexity" evidence="1">
    <location>
        <begin position="263"/>
        <end position="272"/>
    </location>
</feature>